<dbReference type="AlphaFoldDB" id="A0A4Y9ZD22"/>
<gene>
    <name evidence="2" type="ORF">EVG20_g274</name>
</gene>
<protein>
    <submittedName>
        <fullName evidence="2">Uncharacterized protein</fullName>
    </submittedName>
</protein>
<comment type="caution">
    <text evidence="2">The sequence shown here is derived from an EMBL/GenBank/DDBJ whole genome shotgun (WGS) entry which is preliminary data.</text>
</comment>
<reference evidence="2 3" key="1">
    <citation type="submission" date="2019-02" db="EMBL/GenBank/DDBJ databases">
        <title>Genome sequencing of the rare red list fungi Dentipellis fragilis.</title>
        <authorList>
            <person name="Buettner E."/>
            <person name="Kellner H."/>
        </authorList>
    </citation>
    <scope>NUCLEOTIDE SEQUENCE [LARGE SCALE GENOMIC DNA]</scope>
    <source>
        <strain evidence="2 3">DSM 105465</strain>
    </source>
</reference>
<dbReference type="Proteomes" id="UP000298327">
    <property type="component" value="Unassembled WGS sequence"/>
</dbReference>
<feature type="region of interest" description="Disordered" evidence="1">
    <location>
        <begin position="25"/>
        <end position="76"/>
    </location>
</feature>
<name>A0A4Y9ZD22_9AGAM</name>
<accession>A0A4Y9ZD22</accession>
<evidence type="ECO:0000313" key="3">
    <source>
        <dbReference type="Proteomes" id="UP000298327"/>
    </source>
</evidence>
<keyword evidence="3" id="KW-1185">Reference proteome</keyword>
<proteinExistence type="predicted"/>
<evidence type="ECO:0000313" key="2">
    <source>
        <dbReference type="EMBL" id="TFY72736.1"/>
    </source>
</evidence>
<dbReference type="EMBL" id="SEOQ01000006">
    <property type="protein sequence ID" value="TFY72736.1"/>
    <property type="molecule type" value="Genomic_DNA"/>
</dbReference>
<organism evidence="2 3">
    <name type="scientific">Dentipellis fragilis</name>
    <dbReference type="NCBI Taxonomy" id="205917"/>
    <lineage>
        <taxon>Eukaryota</taxon>
        <taxon>Fungi</taxon>
        <taxon>Dikarya</taxon>
        <taxon>Basidiomycota</taxon>
        <taxon>Agaricomycotina</taxon>
        <taxon>Agaricomycetes</taxon>
        <taxon>Russulales</taxon>
        <taxon>Hericiaceae</taxon>
        <taxon>Dentipellis</taxon>
    </lineage>
</organism>
<sequence>MNASTSAVPVNRIFDIVIFTPNLGRYRPAARSPRREGRSSDESTSAGQAPDVIRRGMSTSPSLFTIAKADSSRSSR</sequence>
<evidence type="ECO:0000256" key="1">
    <source>
        <dbReference type="SAM" id="MobiDB-lite"/>
    </source>
</evidence>